<proteinExistence type="inferred from homology"/>
<feature type="transmembrane region" description="Helical" evidence="8">
    <location>
        <begin position="116"/>
        <end position="136"/>
    </location>
</feature>
<keyword evidence="6 8" id="KW-1133">Transmembrane helix</keyword>
<protein>
    <submittedName>
        <fullName evidence="10">Spermidine/putrescine ABC transporter permease</fullName>
    </submittedName>
</protein>
<evidence type="ECO:0000256" key="6">
    <source>
        <dbReference type="ARBA" id="ARBA00022989"/>
    </source>
</evidence>
<dbReference type="InterPro" id="IPR035906">
    <property type="entry name" value="MetI-like_sf"/>
</dbReference>
<feature type="transmembrane region" description="Helical" evidence="8">
    <location>
        <begin position="142"/>
        <end position="162"/>
    </location>
</feature>
<feature type="transmembrane region" description="Helical" evidence="8">
    <location>
        <begin position="20"/>
        <end position="45"/>
    </location>
</feature>
<dbReference type="GO" id="GO:0005886">
    <property type="term" value="C:plasma membrane"/>
    <property type="evidence" value="ECO:0007669"/>
    <property type="project" value="UniProtKB-SubCell"/>
</dbReference>
<reference evidence="10 11" key="1">
    <citation type="submission" date="2014-01" db="EMBL/GenBank/DDBJ databases">
        <title>Genome sequence determination for a cystic fibrosis isolate, Inquilinus limosus.</title>
        <authorList>
            <person name="Pino M."/>
            <person name="Di Conza J."/>
            <person name="Gutkind G."/>
        </authorList>
    </citation>
    <scope>NUCLEOTIDE SEQUENCE [LARGE SCALE GENOMIC DNA]</scope>
    <source>
        <strain evidence="10 11">MP06</strain>
    </source>
</reference>
<dbReference type="AlphaFoldDB" id="A0A0A0D346"/>
<dbReference type="RefSeq" id="WP_034843787.1">
    <property type="nucleotide sequence ID" value="NZ_JANX01000339.1"/>
</dbReference>
<keyword evidence="5 8" id="KW-0812">Transmembrane</keyword>
<comment type="caution">
    <text evidence="10">The sequence shown here is derived from an EMBL/GenBank/DDBJ whole genome shotgun (WGS) entry which is preliminary data.</text>
</comment>
<dbReference type="EMBL" id="JANX01000339">
    <property type="protein sequence ID" value="KGM32303.1"/>
    <property type="molecule type" value="Genomic_DNA"/>
</dbReference>
<gene>
    <name evidence="10" type="ORF">P409_22175</name>
</gene>
<organism evidence="10 11">
    <name type="scientific">Inquilinus limosus MP06</name>
    <dbReference type="NCBI Taxonomy" id="1398085"/>
    <lineage>
        <taxon>Bacteria</taxon>
        <taxon>Pseudomonadati</taxon>
        <taxon>Pseudomonadota</taxon>
        <taxon>Alphaproteobacteria</taxon>
        <taxon>Rhodospirillales</taxon>
        <taxon>Rhodospirillaceae</taxon>
        <taxon>Inquilinus</taxon>
    </lineage>
</organism>
<evidence type="ECO:0000256" key="8">
    <source>
        <dbReference type="RuleBase" id="RU363032"/>
    </source>
</evidence>
<name>A0A0A0D346_9PROT</name>
<evidence type="ECO:0000313" key="10">
    <source>
        <dbReference type="EMBL" id="KGM32303.1"/>
    </source>
</evidence>
<dbReference type="PANTHER" id="PTHR43848">
    <property type="entry name" value="PUTRESCINE TRANSPORT SYSTEM PERMEASE PROTEIN POTI"/>
    <property type="match status" value="1"/>
</dbReference>
<evidence type="ECO:0000256" key="7">
    <source>
        <dbReference type="ARBA" id="ARBA00023136"/>
    </source>
</evidence>
<feature type="transmembrane region" description="Helical" evidence="8">
    <location>
        <begin position="250"/>
        <end position="269"/>
    </location>
</feature>
<evidence type="ECO:0000256" key="3">
    <source>
        <dbReference type="ARBA" id="ARBA00022448"/>
    </source>
</evidence>
<evidence type="ECO:0000313" key="11">
    <source>
        <dbReference type="Proteomes" id="UP000029995"/>
    </source>
</evidence>
<dbReference type="Pfam" id="PF00528">
    <property type="entry name" value="BPD_transp_1"/>
    <property type="match status" value="1"/>
</dbReference>
<comment type="subcellular location">
    <subcellularLocation>
        <location evidence="1 8">Cell membrane</location>
        <topology evidence="1 8">Multi-pass membrane protein</topology>
    </subcellularLocation>
</comment>
<dbReference type="PROSITE" id="PS50928">
    <property type="entry name" value="ABC_TM1"/>
    <property type="match status" value="1"/>
</dbReference>
<comment type="similarity">
    <text evidence="2">Belongs to the binding-protein-dependent transport system permease family. CysTW subfamily.</text>
</comment>
<dbReference type="Gene3D" id="1.10.3720.10">
    <property type="entry name" value="MetI-like"/>
    <property type="match status" value="1"/>
</dbReference>
<dbReference type="OrthoDB" id="9809681at2"/>
<keyword evidence="4" id="KW-1003">Cell membrane</keyword>
<dbReference type="InterPro" id="IPR051789">
    <property type="entry name" value="Bact_Polyamine_Transport"/>
</dbReference>
<evidence type="ECO:0000256" key="5">
    <source>
        <dbReference type="ARBA" id="ARBA00022692"/>
    </source>
</evidence>
<dbReference type="PANTHER" id="PTHR43848:SF2">
    <property type="entry name" value="PUTRESCINE TRANSPORT SYSTEM PERMEASE PROTEIN POTI"/>
    <property type="match status" value="1"/>
</dbReference>
<dbReference type="InterPro" id="IPR000515">
    <property type="entry name" value="MetI-like"/>
</dbReference>
<evidence type="ECO:0000256" key="1">
    <source>
        <dbReference type="ARBA" id="ARBA00004651"/>
    </source>
</evidence>
<keyword evidence="3 8" id="KW-0813">Transport</keyword>
<feature type="transmembrane region" description="Helical" evidence="8">
    <location>
        <begin position="74"/>
        <end position="104"/>
    </location>
</feature>
<dbReference type="Proteomes" id="UP000029995">
    <property type="component" value="Unassembled WGS sequence"/>
</dbReference>
<accession>A0A0A0D346</accession>
<evidence type="ECO:0000256" key="2">
    <source>
        <dbReference type="ARBA" id="ARBA00007069"/>
    </source>
</evidence>
<evidence type="ECO:0000256" key="4">
    <source>
        <dbReference type="ARBA" id="ARBA00022475"/>
    </source>
</evidence>
<feature type="domain" description="ABC transmembrane type-1" evidence="9">
    <location>
        <begin position="78"/>
        <end position="266"/>
    </location>
</feature>
<sequence length="281" mass="30615">MRSDATAARGKLTAGTRAPWGLRLSALAGILFLHVPLLFILLYAFSSDEKTFQFPPPDLTMHWFSVAWLDRPDIWAALGLSVKVAAMATAVAIVLGTCAAAAVWRSRFFGRETLSLLIILPIALPGIITGIALRSAYSLMDIPFSFWTIVIGHATFCIVVVYNNVLARFRRTSGSLIEASMDLGADGFQTFRHVVLPNIATALLAGGMLAFALSFDEVIVTTFTAGQQQTLPIWMLTELIKPRQRPVTNVVAIIVIVVTFLPILGAYYLTRDTHDFSGSGK</sequence>
<dbReference type="GO" id="GO:0055085">
    <property type="term" value="P:transmembrane transport"/>
    <property type="evidence" value="ECO:0007669"/>
    <property type="project" value="InterPro"/>
</dbReference>
<dbReference type="SUPFAM" id="SSF161098">
    <property type="entry name" value="MetI-like"/>
    <property type="match status" value="1"/>
</dbReference>
<dbReference type="CDD" id="cd06261">
    <property type="entry name" value="TM_PBP2"/>
    <property type="match status" value="1"/>
</dbReference>
<keyword evidence="7 8" id="KW-0472">Membrane</keyword>
<evidence type="ECO:0000259" key="9">
    <source>
        <dbReference type="PROSITE" id="PS50928"/>
    </source>
</evidence>